<dbReference type="SUPFAM" id="SSF48452">
    <property type="entry name" value="TPR-like"/>
    <property type="match status" value="2"/>
</dbReference>
<sequence>MGSYKKSQLRQQILTTLSKSNPYSMKENAAVSKSDKKQTQVKNQDAAFIPATVQKHAQERVIELIEKVVKEPIDVSVPVHLQEDIQTLVLELLELIVPGSAQEQNDSEKTQSKSSNSTKSKKNKNYTNSFSTSNQVKEKQTENLHFQPKSTPSKATSSQNGALRDAIKLHEEGIKGNKQSVKNAISAFKDLAKQQKNNLEIKAYLGSATTLLGRDASSVTDKMKYALEGLKILDGVVQEAPNLVIARVLRGNVSYRLPEMYFQRTSTAIEDFSFLVSAYEKDSSILNEDEYVDILKNVIDACKRTNQSEKASMFQSKLKNINNVGSNVPVNANNSNEASSKTSKTEGKANGLTDEAILMHQKALNGGPTEVQRAIDFFESFVLTNTAPEVEMAYLDVQSMLGRDSNSTFEMFGSAIKSMKAMDRLINENPANPQLRLVRAKHSLRLPENFFRRSAIAVSDIEFLLTEYDKEPDSLNEETYQQLLFDLGCAYEKLEMIEEAKEAWNKLSQTSPSNGIQQLVNEKQEQYSYKQKKLRVLSQATKDKFYAEAKELHALGAKGNKLAAKQSLEAWGKAQQAYPDCEVANTYFAASIALVGKYASDPQEMFGETMKALKLLKTSIKTDNPELKFLRGSIYSVLPEGFFHSSNLAIRDFSGVRTAFERHHENPPISKDQYVKLLFDLGHLYKRTHLLDKAEKTFKKLVKVAPSSKYAQLIERQEGNPET</sequence>
<dbReference type="InterPro" id="IPR011990">
    <property type="entry name" value="TPR-like_helical_dom_sf"/>
</dbReference>
<evidence type="ECO:0008006" key="5">
    <source>
        <dbReference type="Google" id="ProtNLM"/>
    </source>
</evidence>
<dbReference type="RefSeq" id="WP_224136841.1">
    <property type="nucleotide sequence ID" value="NZ_JAIQUM010000004.1"/>
</dbReference>
<name>A0ABS7UM71_9BACI</name>
<feature type="repeat" description="TPR" evidence="1">
    <location>
        <begin position="481"/>
        <end position="514"/>
    </location>
</feature>
<proteinExistence type="predicted"/>
<feature type="repeat" description="TPR" evidence="1">
    <location>
        <begin position="675"/>
        <end position="708"/>
    </location>
</feature>
<feature type="region of interest" description="Disordered" evidence="2">
    <location>
        <begin position="100"/>
        <end position="161"/>
    </location>
</feature>
<dbReference type="PROSITE" id="PS50005">
    <property type="entry name" value="TPR"/>
    <property type="match status" value="2"/>
</dbReference>
<organism evidence="3 4">
    <name type="scientific">Metabacillus rhizolycopersici</name>
    <dbReference type="NCBI Taxonomy" id="2875709"/>
    <lineage>
        <taxon>Bacteria</taxon>
        <taxon>Bacillati</taxon>
        <taxon>Bacillota</taxon>
        <taxon>Bacilli</taxon>
        <taxon>Bacillales</taxon>
        <taxon>Bacillaceae</taxon>
        <taxon>Metabacillus</taxon>
    </lineage>
</organism>
<dbReference type="SMART" id="SM00028">
    <property type="entry name" value="TPR"/>
    <property type="match status" value="2"/>
</dbReference>
<protein>
    <recommendedName>
        <fullName evidence="5">Tetratricopeptide repeat protein</fullName>
    </recommendedName>
</protein>
<gene>
    <name evidence="3" type="ORF">K9V48_03145</name>
</gene>
<evidence type="ECO:0000256" key="1">
    <source>
        <dbReference type="PROSITE-ProRule" id="PRU00339"/>
    </source>
</evidence>
<dbReference type="Proteomes" id="UP001165287">
    <property type="component" value="Unassembled WGS sequence"/>
</dbReference>
<dbReference type="EMBL" id="JAIQUM010000004">
    <property type="protein sequence ID" value="MBZ5749261.1"/>
    <property type="molecule type" value="Genomic_DNA"/>
</dbReference>
<dbReference type="InterPro" id="IPR019734">
    <property type="entry name" value="TPR_rpt"/>
</dbReference>
<feature type="compositionally biased region" description="Low complexity" evidence="2">
    <location>
        <begin position="125"/>
        <end position="134"/>
    </location>
</feature>
<feature type="region of interest" description="Disordered" evidence="2">
    <location>
        <begin position="16"/>
        <end position="42"/>
    </location>
</feature>
<evidence type="ECO:0000313" key="4">
    <source>
        <dbReference type="Proteomes" id="UP001165287"/>
    </source>
</evidence>
<reference evidence="3" key="1">
    <citation type="submission" date="2024-05" db="EMBL/GenBank/DDBJ databases">
        <title>Metabacillus sp. nov., isolated from the rhizosphere soil of tomato plants.</title>
        <authorList>
            <person name="Ma R."/>
        </authorList>
    </citation>
    <scope>NUCLEOTIDE SEQUENCE</scope>
    <source>
        <strain evidence="3">DBTR6</strain>
    </source>
</reference>
<feature type="compositionally biased region" description="Polar residues" evidence="2">
    <location>
        <begin position="326"/>
        <end position="342"/>
    </location>
</feature>
<accession>A0ABS7UM71</accession>
<evidence type="ECO:0000313" key="3">
    <source>
        <dbReference type="EMBL" id="MBZ5749261.1"/>
    </source>
</evidence>
<dbReference type="Gene3D" id="1.25.40.10">
    <property type="entry name" value="Tetratricopeptide repeat domain"/>
    <property type="match status" value="2"/>
</dbReference>
<keyword evidence="1" id="KW-0802">TPR repeat</keyword>
<feature type="compositionally biased region" description="Polar residues" evidence="2">
    <location>
        <begin position="148"/>
        <end position="161"/>
    </location>
</feature>
<feature type="region of interest" description="Disordered" evidence="2">
    <location>
        <begin position="326"/>
        <end position="348"/>
    </location>
</feature>
<comment type="caution">
    <text evidence="3">The sequence shown here is derived from an EMBL/GenBank/DDBJ whole genome shotgun (WGS) entry which is preliminary data.</text>
</comment>
<evidence type="ECO:0000256" key="2">
    <source>
        <dbReference type="SAM" id="MobiDB-lite"/>
    </source>
</evidence>
<keyword evidence="4" id="KW-1185">Reference proteome</keyword>
<dbReference type="Pfam" id="PF13181">
    <property type="entry name" value="TPR_8"/>
    <property type="match status" value="2"/>
</dbReference>